<feature type="domain" description="YdbS-like PH" evidence="2">
    <location>
        <begin position="72"/>
        <end position="146"/>
    </location>
</feature>
<dbReference type="EMBL" id="BKAX01000008">
    <property type="protein sequence ID" value="GEQ06733.1"/>
    <property type="molecule type" value="Genomic_DNA"/>
</dbReference>
<dbReference type="Proteomes" id="UP000255277">
    <property type="component" value="Unassembled WGS sequence"/>
</dbReference>
<dbReference type="InterPro" id="IPR005182">
    <property type="entry name" value="YdbS-like_PH"/>
</dbReference>
<keyword evidence="1" id="KW-0472">Membrane</keyword>
<gene>
    <name evidence="4" type="ORF">NCTC12195_03723</name>
    <name evidence="3" type="ORF">SGA02_25610</name>
</gene>
<sequence length="159" mass="18693">MAELSEFVRSPKRAKTYLYICEGLSFLIGLVVILALIYLWQHFNWWHFLIYVFIGLIVISFIYMLTIPWIKYKYMFYSINECYVQVNQSFYFKSAKYVKLERIQFLEIASNPLLKRWGIAKLTIVTAGHEIVFPLMNVSDALAFEALAMNYLEGVDSDV</sequence>
<evidence type="ECO:0000313" key="4">
    <source>
        <dbReference type="EMBL" id="SUM34209.1"/>
    </source>
</evidence>
<evidence type="ECO:0000313" key="3">
    <source>
        <dbReference type="EMBL" id="GEQ06733.1"/>
    </source>
</evidence>
<keyword evidence="1" id="KW-0812">Transmembrane</keyword>
<reference evidence="3 6" key="2">
    <citation type="submission" date="2019-07" db="EMBL/GenBank/DDBJ databases">
        <title>Whole genome shotgun sequence of Staphylococcus gallinarum NBRC 109767.</title>
        <authorList>
            <person name="Hosoyama A."/>
            <person name="Uohara A."/>
            <person name="Ohji S."/>
            <person name="Ichikawa N."/>
        </authorList>
    </citation>
    <scope>NUCLEOTIDE SEQUENCE [LARGE SCALE GENOMIC DNA]</scope>
    <source>
        <strain evidence="3 6">NBRC 109767</strain>
    </source>
</reference>
<dbReference type="OrthoDB" id="2417924at2"/>
<evidence type="ECO:0000313" key="6">
    <source>
        <dbReference type="Proteomes" id="UP000321057"/>
    </source>
</evidence>
<organism evidence="4 5">
    <name type="scientific">Staphylococcus gallinarum</name>
    <dbReference type="NCBI Taxonomy" id="1293"/>
    <lineage>
        <taxon>Bacteria</taxon>
        <taxon>Bacillati</taxon>
        <taxon>Bacillota</taxon>
        <taxon>Bacilli</taxon>
        <taxon>Bacillales</taxon>
        <taxon>Staphylococcaceae</taxon>
        <taxon>Staphylococcus</taxon>
    </lineage>
</organism>
<dbReference type="EMBL" id="UHDK01000001">
    <property type="protein sequence ID" value="SUM34209.1"/>
    <property type="molecule type" value="Genomic_DNA"/>
</dbReference>
<reference evidence="4 5" key="1">
    <citation type="submission" date="2018-06" db="EMBL/GenBank/DDBJ databases">
        <authorList>
            <consortium name="Pathogen Informatics"/>
            <person name="Doyle S."/>
        </authorList>
    </citation>
    <scope>NUCLEOTIDE SEQUENCE [LARGE SCALE GENOMIC DNA]</scope>
    <source>
        <strain evidence="4 5">NCTC12195</strain>
    </source>
</reference>
<feature type="transmembrane region" description="Helical" evidence="1">
    <location>
        <begin position="17"/>
        <end position="39"/>
    </location>
</feature>
<evidence type="ECO:0000256" key="1">
    <source>
        <dbReference type="SAM" id="Phobius"/>
    </source>
</evidence>
<dbReference type="PANTHER" id="PTHR34473:SF2">
    <property type="entry name" value="UPF0699 TRANSMEMBRANE PROTEIN YDBT"/>
    <property type="match status" value="1"/>
</dbReference>
<evidence type="ECO:0000259" key="2">
    <source>
        <dbReference type="Pfam" id="PF03703"/>
    </source>
</evidence>
<accession>A0A0D0QV35</accession>
<keyword evidence="6" id="KW-1185">Reference proteome</keyword>
<evidence type="ECO:0000313" key="5">
    <source>
        <dbReference type="Proteomes" id="UP000255277"/>
    </source>
</evidence>
<dbReference type="Pfam" id="PF03703">
    <property type="entry name" value="bPH_2"/>
    <property type="match status" value="1"/>
</dbReference>
<dbReference type="STRING" id="1293.SH09_10055"/>
<dbReference type="PANTHER" id="PTHR34473">
    <property type="entry name" value="UPF0699 TRANSMEMBRANE PROTEIN YDBS"/>
    <property type="match status" value="1"/>
</dbReference>
<keyword evidence="1" id="KW-1133">Transmembrane helix</keyword>
<proteinExistence type="predicted"/>
<dbReference type="Proteomes" id="UP000321057">
    <property type="component" value="Unassembled WGS sequence"/>
</dbReference>
<name>A0A0D0QV35_STAGA</name>
<dbReference type="RefSeq" id="WP_042739515.1">
    <property type="nucleotide sequence ID" value="NZ_BKAX01000008.1"/>
</dbReference>
<protein>
    <submittedName>
        <fullName evidence="4">Membrane protein</fullName>
    </submittedName>
</protein>
<feature type="transmembrane region" description="Helical" evidence="1">
    <location>
        <begin position="45"/>
        <end position="65"/>
    </location>
</feature>
<dbReference type="AlphaFoldDB" id="A0A0D0QV35"/>